<accession>A0A0V8GKC4</accession>
<sequence length="176" mass="21077">MIERKQRFLRRILTYYTLKRREAKWIIDYWLRNEAKLEQVHFVQNATFAPKAIIMTTYGFDAEPFLFKKGNVTTLDPEKAYHDIRLTSEDIYIELNFQGMMMDDEYLSLLEENPFRPEVAVEPRLADEATHFIAVTVNRQEEERLVRLIDEALDARDQHRFHSLSEQLRLVRSQLP</sequence>
<protein>
    <submittedName>
        <fullName evidence="2">IDEAL domain protein</fullName>
    </submittedName>
</protein>
<dbReference type="NCBIfam" id="NF002965">
    <property type="entry name" value="PRK03636.1"/>
    <property type="match status" value="1"/>
</dbReference>
<feature type="domain" description="IDEAL" evidence="1">
    <location>
        <begin position="132"/>
        <end position="168"/>
    </location>
</feature>
<dbReference type="Gene3D" id="3.40.1530.30">
    <property type="entry name" value="Uncharacterised family UPF0302, N-terminal domain"/>
    <property type="match status" value="1"/>
</dbReference>
<evidence type="ECO:0000313" key="4">
    <source>
        <dbReference type="Proteomes" id="UP000053797"/>
    </source>
</evidence>
<reference evidence="3 5" key="2">
    <citation type="journal article" date="2016" name="Front. Microbiol.">
        <title>Genomic Resource of Rice Seed Associated Bacteria.</title>
        <authorList>
            <person name="Midha S."/>
            <person name="Bansal K."/>
            <person name="Sharma S."/>
            <person name="Kumar N."/>
            <person name="Patil P.P."/>
            <person name="Chaudhry V."/>
            <person name="Patil P.B."/>
        </authorList>
    </citation>
    <scope>NUCLEOTIDE SEQUENCE [LARGE SCALE GENOMIC DNA]</scope>
    <source>
        <strain evidence="3 5">RSA11</strain>
    </source>
</reference>
<dbReference type="EMBL" id="LNQL01000001">
    <property type="protein sequence ID" value="KSU50722.1"/>
    <property type="molecule type" value="Genomic_DNA"/>
</dbReference>
<dbReference type="Pfam" id="PF08864">
    <property type="entry name" value="UPF0302"/>
    <property type="match status" value="1"/>
</dbReference>
<proteinExistence type="predicted"/>
<dbReference type="RefSeq" id="WP_023468633.1">
    <property type="nucleotide sequence ID" value="NZ_FMYN01000001.1"/>
</dbReference>
<dbReference type="OrthoDB" id="2155814at2"/>
<dbReference type="InterPro" id="IPR038091">
    <property type="entry name" value="UPF0302_N_sf"/>
</dbReference>
<dbReference type="Pfam" id="PF08858">
    <property type="entry name" value="IDEAL"/>
    <property type="match status" value="1"/>
</dbReference>
<dbReference type="Proteomes" id="UP000072605">
    <property type="component" value="Unassembled WGS sequence"/>
</dbReference>
<dbReference type="EMBL" id="LDQV01000023">
    <property type="protein sequence ID" value="KTR26569.1"/>
    <property type="molecule type" value="Genomic_DNA"/>
</dbReference>
<organism evidence="2 4">
    <name type="scientific">Exiguobacterium indicum</name>
    <dbReference type="NCBI Taxonomy" id="296995"/>
    <lineage>
        <taxon>Bacteria</taxon>
        <taxon>Bacillati</taxon>
        <taxon>Bacillota</taxon>
        <taxon>Bacilli</taxon>
        <taxon>Bacillales</taxon>
        <taxon>Bacillales Family XII. Incertae Sedis</taxon>
        <taxon>Exiguobacterium</taxon>
    </lineage>
</organism>
<dbReference type="SMART" id="SM00914">
    <property type="entry name" value="IDEAL"/>
    <property type="match status" value="1"/>
</dbReference>
<name>A0A0V8GKC4_9BACL</name>
<comment type="caution">
    <text evidence="2">The sequence shown here is derived from an EMBL/GenBank/DDBJ whole genome shotgun (WGS) entry which is preliminary data.</text>
</comment>
<dbReference type="AlphaFoldDB" id="A0A0V8GKC4"/>
<evidence type="ECO:0000313" key="3">
    <source>
        <dbReference type="EMBL" id="KTR26569.1"/>
    </source>
</evidence>
<dbReference type="InterPro" id="IPR011188">
    <property type="entry name" value="UPF0302"/>
</dbReference>
<evidence type="ECO:0000259" key="1">
    <source>
        <dbReference type="SMART" id="SM00914"/>
    </source>
</evidence>
<dbReference type="Proteomes" id="UP000053797">
    <property type="component" value="Unassembled WGS sequence"/>
</dbReference>
<dbReference type="Gene3D" id="4.10.810.10">
    <property type="entry name" value="Virus Scaffolding Protein, Chain A"/>
    <property type="match status" value="1"/>
</dbReference>
<evidence type="ECO:0000313" key="5">
    <source>
        <dbReference type="Proteomes" id="UP000072605"/>
    </source>
</evidence>
<evidence type="ECO:0000313" key="2">
    <source>
        <dbReference type="EMBL" id="KSU50722.1"/>
    </source>
</evidence>
<dbReference type="InterPro" id="IPR014957">
    <property type="entry name" value="IDEAL_dom"/>
</dbReference>
<dbReference type="InterPro" id="IPR014963">
    <property type="entry name" value="UPF0302_N"/>
</dbReference>
<gene>
    <name evidence="2" type="ORF">AS033_04890</name>
    <name evidence="3" type="ORF">RSA11_10045</name>
</gene>
<dbReference type="PIRSF" id="PIRSF007165">
    <property type="entry name" value="UCP007165"/>
    <property type="match status" value="1"/>
</dbReference>
<reference evidence="2 4" key="1">
    <citation type="journal article" date="2015" name="Int. J. Syst. Evol. Microbiol.">
        <title>Exiguobacterium enclense sp. nov., isolated from sediment.</title>
        <authorList>
            <person name="Dastager S.G."/>
            <person name="Mawlankar R."/>
            <person name="Sonalkar V.V."/>
            <person name="Thorat M.N."/>
            <person name="Mual P."/>
            <person name="Verma A."/>
            <person name="Krishnamurthi S."/>
            <person name="Tang S.K."/>
            <person name="Li W.J."/>
        </authorList>
    </citation>
    <scope>NUCLEOTIDE SEQUENCE [LARGE SCALE GENOMIC DNA]</scope>
    <source>
        <strain evidence="2 4">NIO-1109</strain>
    </source>
</reference>
<dbReference type="InterPro" id="IPR027393">
    <property type="entry name" value="Virus_scaffolding_prot_C"/>
</dbReference>